<evidence type="ECO:0000313" key="3">
    <source>
        <dbReference type="Proteomes" id="UP000009232"/>
    </source>
</evidence>
<keyword evidence="3" id="KW-1185">Reference proteome</keyword>
<dbReference type="RefSeq" id="WP_013835539.1">
    <property type="nucleotide sequence ID" value="NC_015581.1"/>
</dbReference>
<evidence type="ECO:0000256" key="1">
    <source>
        <dbReference type="SAM" id="MobiDB-lite"/>
    </source>
</evidence>
<name>F6DD26_THICA</name>
<dbReference type="KEGG" id="tcy:Thicy_0995"/>
<dbReference type="STRING" id="717773.Thicy_0995"/>
<feature type="region of interest" description="Disordered" evidence="1">
    <location>
        <begin position="23"/>
        <end position="43"/>
    </location>
</feature>
<sequence>MTKNYLLAIFFGFAILLSGCLGGGGSDSPSSGSSQDATSEIQGLKTPSLVTIVDAQAD</sequence>
<dbReference type="PROSITE" id="PS51257">
    <property type="entry name" value="PROKAR_LIPOPROTEIN"/>
    <property type="match status" value="1"/>
</dbReference>
<evidence type="ECO:0000313" key="2">
    <source>
        <dbReference type="EMBL" id="AEG31762.1"/>
    </source>
</evidence>
<dbReference type="Proteomes" id="UP000009232">
    <property type="component" value="Chromosome"/>
</dbReference>
<gene>
    <name evidence="2" type="ordered locus">Thicy_0995</name>
</gene>
<protein>
    <submittedName>
        <fullName evidence="2">Uncharacterized protein</fullName>
    </submittedName>
</protein>
<accession>F6DD26</accession>
<dbReference type="EMBL" id="CP002776">
    <property type="protein sequence ID" value="AEG31762.1"/>
    <property type="molecule type" value="Genomic_DNA"/>
</dbReference>
<proteinExistence type="predicted"/>
<organism evidence="2 3">
    <name type="scientific">Thiomicrospira cyclica (strain DSM 14477 / JCM 11371 / ALM1)</name>
    <name type="common">Thioalkalimicrobium cyclicum</name>
    <dbReference type="NCBI Taxonomy" id="717773"/>
    <lineage>
        <taxon>Bacteria</taxon>
        <taxon>Pseudomonadati</taxon>
        <taxon>Pseudomonadota</taxon>
        <taxon>Gammaproteobacteria</taxon>
        <taxon>Thiotrichales</taxon>
        <taxon>Piscirickettsiaceae</taxon>
        <taxon>Thiomicrospira</taxon>
    </lineage>
</organism>
<dbReference type="HOGENOM" id="CLU_2977845_0_0_6"/>
<reference evidence="2 3" key="1">
    <citation type="submission" date="2011-05" db="EMBL/GenBank/DDBJ databases">
        <title>Complete sequence of Thioalkalimicrobium cyclicum ALM1.</title>
        <authorList>
            <consortium name="US DOE Joint Genome Institute"/>
            <person name="Lucas S."/>
            <person name="Han J."/>
            <person name="Lapidus A."/>
            <person name="Cheng J.-F."/>
            <person name="Goodwin L."/>
            <person name="Pitluck S."/>
            <person name="Peters L."/>
            <person name="Mikhailova N."/>
            <person name="Davenport K."/>
            <person name="Han C."/>
            <person name="Tapia R."/>
            <person name="Land M."/>
            <person name="Hauser L."/>
            <person name="Kyrpides N."/>
            <person name="Ivanova N."/>
            <person name="Pagani I."/>
            <person name="Kappler U."/>
            <person name="Woyke T."/>
        </authorList>
    </citation>
    <scope>NUCLEOTIDE SEQUENCE [LARGE SCALE GENOMIC DNA]</scope>
    <source>
        <strain evidence="3">DSM 14477 / JCM 11371 / ALM1</strain>
    </source>
</reference>
<dbReference type="AlphaFoldDB" id="F6DD26"/>